<evidence type="ECO:0000313" key="3">
    <source>
        <dbReference type="Proteomes" id="UP000316545"/>
    </source>
</evidence>
<accession>A0A560FJG0</accession>
<dbReference type="Proteomes" id="UP000316545">
    <property type="component" value="Unassembled WGS sequence"/>
</dbReference>
<dbReference type="SMART" id="SM00387">
    <property type="entry name" value="HATPase_c"/>
    <property type="match status" value="1"/>
</dbReference>
<sequence>MDAGSILHVSIRSRLEDVGFLTQLLVDAAGQAIQADWILLEIGLAEVVNNAIKYAAGGLPDGHVTLKADIRDGQLVVEVEDNGLPMPSDTQSAFERAGDMSDVMALSGRGFSLVRHCFSDARFRNEDGVNRVTLYYPLARETVPL</sequence>
<dbReference type="EMBL" id="VITO01000017">
    <property type="protein sequence ID" value="TWB21735.1"/>
    <property type="molecule type" value="Genomic_DNA"/>
</dbReference>
<reference evidence="2 3" key="1">
    <citation type="submission" date="2019-06" db="EMBL/GenBank/DDBJ databases">
        <title>Genomic Encyclopedia of Type Strains, Phase IV (KMG-V): Genome sequencing to study the core and pangenomes of soil and plant-associated prokaryotes.</title>
        <authorList>
            <person name="Whitman W."/>
        </authorList>
    </citation>
    <scope>NUCLEOTIDE SEQUENCE [LARGE SCALE GENOMIC DNA]</scope>
    <source>
        <strain evidence="2 3">BR 11865</strain>
    </source>
</reference>
<dbReference type="AlphaFoldDB" id="A0A560FJG0"/>
<keyword evidence="3" id="KW-1185">Reference proteome</keyword>
<dbReference type="SUPFAM" id="SSF55874">
    <property type="entry name" value="ATPase domain of HSP90 chaperone/DNA topoisomerase II/histidine kinase"/>
    <property type="match status" value="1"/>
</dbReference>
<comment type="caution">
    <text evidence="2">The sequence shown here is derived from an EMBL/GenBank/DDBJ whole genome shotgun (WGS) entry which is preliminary data.</text>
</comment>
<gene>
    <name evidence="2" type="ORF">FBZ88_11789</name>
</gene>
<dbReference type="Pfam" id="PF13581">
    <property type="entry name" value="HATPase_c_2"/>
    <property type="match status" value="1"/>
</dbReference>
<dbReference type="RefSeq" id="WP_145619277.1">
    <property type="nucleotide sequence ID" value="NZ_VITO01000017.1"/>
</dbReference>
<dbReference type="Gene3D" id="3.30.565.10">
    <property type="entry name" value="Histidine kinase-like ATPase, C-terminal domain"/>
    <property type="match status" value="1"/>
</dbReference>
<protein>
    <submittedName>
        <fullName evidence="2">Anti-sigma regulatory factor (Ser/Thr protein kinase)</fullName>
    </submittedName>
</protein>
<name>A0A560FJG0_9PROT</name>
<dbReference type="CDD" id="cd16936">
    <property type="entry name" value="HATPase_RsbW-like"/>
    <property type="match status" value="1"/>
</dbReference>
<evidence type="ECO:0000313" key="2">
    <source>
        <dbReference type="EMBL" id="TWB21735.1"/>
    </source>
</evidence>
<feature type="domain" description="Histidine kinase/HSP90-like ATPase" evidence="1">
    <location>
        <begin position="35"/>
        <end position="140"/>
    </location>
</feature>
<dbReference type="InterPro" id="IPR003594">
    <property type="entry name" value="HATPase_dom"/>
</dbReference>
<evidence type="ECO:0000259" key="1">
    <source>
        <dbReference type="SMART" id="SM00387"/>
    </source>
</evidence>
<dbReference type="InterPro" id="IPR036890">
    <property type="entry name" value="HATPase_C_sf"/>
</dbReference>
<proteinExistence type="predicted"/>
<organism evidence="2 3">
    <name type="scientific">Nitrospirillum amazonense</name>
    <dbReference type="NCBI Taxonomy" id="28077"/>
    <lineage>
        <taxon>Bacteria</taxon>
        <taxon>Pseudomonadati</taxon>
        <taxon>Pseudomonadota</taxon>
        <taxon>Alphaproteobacteria</taxon>
        <taxon>Rhodospirillales</taxon>
        <taxon>Azospirillaceae</taxon>
        <taxon>Nitrospirillum</taxon>
    </lineage>
</organism>